<evidence type="ECO:0000313" key="3">
    <source>
        <dbReference type="Proteomes" id="UP001237642"/>
    </source>
</evidence>
<evidence type="ECO:0000313" key="2">
    <source>
        <dbReference type="EMBL" id="KAK1378866.1"/>
    </source>
</evidence>
<organism evidence="2 3">
    <name type="scientific">Heracleum sosnowskyi</name>
    <dbReference type="NCBI Taxonomy" id="360622"/>
    <lineage>
        <taxon>Eukaryota</taxon>
        <taxon>Viridiplantae</taxon>
        <taxon>Streptophyta</taxon>
        <taxon>Embryophyta</taxon>
        <taxon>Tracheophyta</taxon>
        <taxon>Spermatophyta</taxon>
        <taxon>Magnoliopsida</taxon>
        <taxon>eudicotyledons</taxon>
        <taxon>Gunneridae</taxon>
        <taxon>Pentapetalae</taxon>
        <taxon>asterids</taxon>
        <taxon>campanulids</taxon>
        <taxon>Apiales</taxon>
        <taxon>Apiaceae</taxon>
        <taxon>Apioideae</taxon>
        <taxon>apioid superclade</taxon>
        <taxon>Tordylieae</taxon>
        <taxon>Tordyliinae</taxon>
        <taxon>Heracleum</taxon>
    </lineage>
</organism>
<name>A0AAD8I5C7_9APIA</name>
<feature type="compositionally biased region" description="Basic and acidic residues" evidence="1">
    <location>
        <begin position="162"/>
        <end position="176"/>
    </location>
</feature>
<feature type="region of interest" description="Disordered" evidence="1">
    <location>
        <begin position="152"/>
        <end position="190"/>
    </location>
</feature>
<protein>
    <submittedName>
        <fullName evidence="2">F-box protein SKIP27</fullName>
    </submittedName>
</protein>
<dbReference type="PANTHER" id="PTHR34049:SF1">
    <property type="entry name" value="F-BOX PROTEIN SKIP27"/>
    <property type="match status" value="1"/>
</dbReference>
<evidence type="ECO:0000256" key="1">
    <source>
        <dbReference type="SAM" id="MobiDB-lite"/>
    </source>
</evidence>
<dbReference type="SUPFAM" id="SSF81383">
    <property type="entry name" value="F-box domain"/>
    <property type="match status" value="1"/>
</dbReference>
<reference evidence="2" key="1">
    <citation type="submission" date="2023-02" db="EMBL/GenBank/DDBJ databases">
        <title>Genome of toxic invasive species Heracleum sosnowskyi carries increased number of genes despite the absence of recent whole-genome duplications.</title>
        <authorList>
            <person name="Schelkunov M."/>
            <person name="Shtratnikova V."/>
            <person name="Makarenko M."/>
            <person name="Klepikova A."/>
            <person name="Omelchenko D."/>
            <person name="Novikova G."/>
            <person name="Obukhova E."/>
            <person name="Bogdanov V."/>
            <person name="Penin A."/>
            <person name="Logacheva M."/>
        </authorList>
    </citation>
    <scope>NUCLEOTIDE SEQUENCE</scope>
    <source>
        <strain evidence="2">Hsosn_3</strain>
        <tissue evidence="2">Leaf</tissue>
    </source>
</reference>
<proteinExistence type="predicted"/>
<dbReference type="EMBL" id="JAUIZM010000006">
    <property type="protein sequence ID" value="KAK1378866.1"/>
    <property type="molecule type" value="Genomic_DNA"/>
</dbReference>
<sequence length="212" mass="24436">MFPYVVVPSTIFPPRVPLNGYFYSYHPTNLKIFSLFRKVFVRRMGLGKRCSTRGNERLGCVRFSRSFGRKRVVISNDMEVDSCFVTPMKMLCEEKCGFVSEKSVIESVPQDILIKILCGVEHDDLKMVLQVSKAFRDATEVARQLHFAYTTPRKRRASRNPADSKECGELDGDDKTPNAPNQTRVPKSRFLGNKEEEWWPRRALFVGMETEI</sequence>
<dbReference type="InterPro" id="IPR045286">
    <property type="entry name" value="FBS1-like"/>
</dbReference>
<reference evidence="2" key="2">
    <citation type="submission" date="2023-05" db="EMBL/GenBank/DDBJ databases">
        <authorList>
            <person name="Schelkunov M.I."/>
        </authorList>
    </citation>
    <scope>NUCLEOTIDE SEQUENCE</scope>
    <source>
        <strain evidence="2">Hsosn_3</strain>
        <tissue evidence="2">Leaf</tissue>
    </source>
</reference>
<dbReference type="InterPro" id="IPR036047">
    <property type="entry name" value="F-box-like_dom_sf"/>
</dbReference>
<dbReference type="AlphaFoldDB" id="A0AAD8I5C7"/>
<dbReference type="CDD" id="cd09917">
    <property type="entry name" value="F-box_SF"/>
    <property type="match status" value="1"/>
</dbReference>
<gene>
    <name evidence="2" type="ORF">POM88_025610</name>
</gene>
<dbReference type="PANTHER" id="PTHR34049">
    <property type="entry name" value="F-BOX PROTEIN SKIP27"/>
    <property type="match status" value="1"/>
</dbReference>
<keyword evidence="3" id="KW-1185">Reference proteome</keyword>
<dbReference type="Proteomes" id="UP001237642">
    <property type="component" value="Unassembled WGS sequence"/>
</dbReference>
<comment type="caution">
    <text evidence="2">The sequence shown here is derived from an EMBL/GenBank/DDBJ whole genome shotgun (WGS) entry which is preliminary data.</text>
</comment>
<accession>A0AAD8I5C7</accession>